<dbReference type="InterPro" id="IPR036259">
    <property type="entry name" value="MFS_trans_sf"/>
</dbReference>
<dbReference type="Proteomes" id="UP000006798">
    <property type="component" value="Chromosome 1"/>
</dbReference>
<feature type="transmembrane region" description="Helical" evidence="6">
    <location>
        <begin position="367"/>
        <end position="387"/>
    </location>
</feature>
<keyword evidence="3 6" id="KW-1133">Transmembrane helix</keyword>
<feature type="transmembrane region" description="Helical" evidence="6">
    <location>
        <begin position="240"/>
        <end position="258"/>
    </location>
</feature>
<dbReference type="GO" id="GO:0022857">
    <property type="term" value="F:transmembrane transporter activity"/>
    <property type="evidence" value="ECO:0007669"/>
    <property type="project" value="InterPro"/>
</dbReference>
<dbReference type="PANTHER" id="PTHR23514:SF13">
    <property type="entry name" value="INNER MEMBRANE PROTEIN YBJJ"/>
    <property type="match status" value="1"/>
</dbReference>
<feature type="transmembrane region" description="Helical" evidence="6">
    <location>
        <begin position="50"/>
        <end position="67"/>
    </location>
</feature>
<reference evidence="7 8" key="1">
    <citation type="journal article" date="2011" name="J. Bacteriol.">
        <title>Complete genome sequence of the type strain Cupriavidus necator N-1.</title>
        <authorList>
            <person name="Poehlein A."/>
            <person name="Kusian B."/>
            <person name="Friedrich B."/>
            <person name="Daniel R."/>
            <person name="Bowien B."/>
        </authorList>
    </citation>
    <scope>NUCLEOTIDE SEQUENCE [LARGE SCALE GENOMIC DNA]</scope>
    <source>
        <strain evidence="8">ATCC 43291 / DSM 13513 / CCUG 52238 / LMG 8453 / N-1</strain>
    </source>
</reference>
<organism evidence="7 8">
    <name type="scientific">Cupriavidus necator (strain ATCC 43291 / DSM 13513 / CCUG 52238 / LMG 8453 / N-1)</name>
    <name type="common">Ralstonia eutropha</name>
    <dbReference type="NCBI Taxonomy" id="1042878"/>
    <lineage>
        <taxon>Bacteria</taxon>
        <taxon>Pseudomonadati</taxon>
        <taxon>Pseudomonadota</taxon>
        <taxon>Betaproteobacteria</taxon>
        <taxon>Burkholderiales</taxon>
        <taxon>Burkholderiaceae</taxon>
        <taxon>Cupriavidus</taxon>
    </lineage>
</organism>
<feature type="transmembrane region" description="Helical" evidence="6">
    <location>
        <begin position="393"/>
        <end position="410"/>
    </location>
</feature>
<comment type="subcellular location">
    <subcellularLocation>
        <location evidence="1">Membrane</location>
        <topology evidence="1">Multi-pass membrane protein</topology>
    </subcellularLocation>
</comment>
<keyword evidence="4 6" id="KW-0472">Membrane</keyword>
<gene>
    <name evidence="7" type="primary">mosC</name>
    <name evidence="7" type="ordered locus">CNE_1c35010</name>
</gene>
<feature type="transmembrane region" description="Helical" evidence="6">
    <location>
        <begin position="274"/>
        <end position="293"/>
    </location>
</feature>
<evidence type="ECO:0000256" key="3">
    <source>
        <dbReference type="ARBA" id="ARBA00022989"/>
    </source>
</evidence>
<sequence>MPAPRRCGTMTAFAGAPLPRLPHPPMPDPHSPTASAPLPAVVSRATRGTMALFFVNGATFATWGVHIPTIKARFGLSDAMLSLAMLAVAGGAILAMGPVGRWVARAGSARASMTGGLLFALATVAILAMPSFWLLLPALAAFGMANAAFDVAMNAQAATVEAGRTRPVMSALHGMFSLGGMAGAGAGGLMLSLGVAPLAHAAMMAGMTATVALGTLPGLLADHPVLPSAAHHRDHAVRALWLLGLLAFLGLIGEGAMYDWTSVYMRDVAQAPDGWISLGYAAFSGGMACGRFGGDRLRARLGDGATLTGSAWLGFGGIALALLVPLPLAALAGFTLMGLGAANMVPIFFVAASRLPGVAPAEAISRVARFAYLGLLLGPVLIGGVAHLANLRIGLALVALTMGWIALAGARSARRYLPARAGTPAAQAAAER</sequence>
<accession>G0EZF5</accession>
<evidence type="ECO:0000256" key="4">
    <source>
        <dbReference type="ARBA" id="ARBA00023136"/>
    </source>
</evidence>
<evidence type="ECO:0000313" key="8">
    <source>
        <dbReference type="Proteomes" id="UP000006798"/>
    </source>
</evidence>
<evidence type="ECO:0000256" key="2">
    <source>
        <dbReference type="ARBA" id="ARBA00022692"/>
    </source>
</evidence>
<name>G0EZF5_CUPNN</name>
<dbReference type="Pfam" id="PF07690">
    <property type="entry name" value="MFS_1"/>
    <property type="match status" value="1"/>
</dbReference>
<keyword evidence="2 6" id="KW-0812">Transmembrane</keyword>
<dbReference type="KEGG" id="cnc:CNE_1c35010"/>
<dbReference type="GO" id="GO:0016020">
    <property type="term" value="C:membrane"/>
    <property type="evidence" value="ECO:0007669"/>
    <property type="project" value="UniProtKB-SubCell"/>
</dbReference>
<dbReference type="Gene3D" id="1.20.1250.20">
    <property type="entry name" value="MFS general substrate transporter like domains"/>
    <property type="match status" value="2"/>
</dbReference>
<feature type="transmembrane region" description="Helical" evidence="6">
    <location>
        <begin position="111"/>
        <end position="128"/>
    </location>
</feature>
<dbReference type="AlphaFoldDB" id="G0EZF5"/>
<dbReference type="InterPro" id="IPR011701">
    <property type="entry name" value="MFS"/>
</dbReference>
<evidence type="ECO:0000256" key="6">
    <source>
        <dbReference type="SAM" id="Phobius"/>
    </source>
</evidence>
<feature type="region of interest" description="Disordered" evidence="5">
    <location>
        <begin position="14"/>
        <end position="37"/>
    </location>
</feature>
<dbReference type="SUPFAM" id="SSF103473">
    <property type="entry name" value="MFS general substrate transporter"/>
    <property type="match status" value="1"/>
</dbReference>
<feature type="compositionally biased region" description="Pro residues" evidence="5">
    <location>
        <begin position="19"/>
        <end position="30"/>
    </location>
</feature>
<feature type="transmembrane region" description="Helical" evidence="6">
    <location>
        <begin position="79"/>
        <end position="99"/>
    </location>
</feature>
<protein>
    <submittedName>
        <fullName evidence="7">Permease membrane protein MosC</fullName>
    </submittedName>
</protein>
<feature type="transmembrane region" description="Helical" evidence="6">
    <location>
        <begin position="305"/>
        <end position="324"/>
    </location>
</feature>
<feature type="transmembrane region" description="Helical" evidence="6">
    <location>
        <begin position="330"/>
        <end position="355"/>
    </location>
</feature>
<dbReference type="InterPro" id="IPR051788">
    <property type="entry name" value="MFS_Transporter"/>
</dbReference>
<evidence type="ECO:0000256" key="1">
    <source>
        <dbReference type="ARBA" id="ARBA00004141"/>
    </source>
</evidence>
<dbReference type="CDD" id="cd17393">
    <property type="entry name" value="MFS_MosC_like"/>
    <property type="match status" value="1"/>
</dbReference>
<proteinExistence type="predicted"/>
<dbReference type="EMBL" id="CP002877">
    <property type="protein sequence ID" value="AEI78795.1"/>
    <property type="molecule type" value="Genomic_DNA"/>
</dbReference>
<evidence type="ECO:0000313" key="7">
    <source>
        <dbReference type="EMBL" id="AEI78795.1"/>
    </source>
</evidence>
<dbReference type="PANTHER" id="PTHR23514">
    <property type="entry name" value="BYPASS OF STOP CODON PROTEIN 6"/>
    <property type="match status" value="1"/>
</dbReference>
<evidence type="ECO:0000256" key="5">
    <source>
        <dbReference type="SAM" id="MobiDB-lite"/>
    </source>
</evidence>
<feature type="transmembrane region" description="Helical" evidence="6">
    <location>
        <begin position="174"/>
        <end position="195"/>
    </location>
</feature>
<dbReference type="HOGENOM" id="CLU_035309_1_1_4"/>